<evidence type="ECO:0000256" key="13">
    <source>
        <dbReference type="ARBA" id="ARBA00022992"/>
    </source>
</evidence>
<dbReference type="EC" id="2.7.11.12" evidence="3"/>
<dbReference type="GO" id="GO:0046872">
    <property type="term" value="F:metal ion binding"/>
    <property type="evidence" value="ECO:0007669"/>
    <property type="project" value="UniProtKB-KW"/>
</dbReference>
<dbReference type="InterPro" id="IPR000595">
    <property type="entry name" value="cNMP-bd_dom"/>
</dbReference>
<feature type="region of interest" description="Disordered" evidence="18">
    <location>
        <begin position="761"/>
        <end position="786"/>
    </location>
</feature>
<evidence type="ECO:0000256" key="15">
    <source>
        <dbReference type="ARBA" id="ARBA00047298"/>
    </source>
</evidence>
<feature type="domain" description="Protein kinase" evidence="19">
    <location>
        <begin position="465"/>
        <end position="718"/>
    </location>
</feature>
<evidence type="ECO:0000259" key="20">
    <source>
        <dbReference type="PROSITE" id="PS50042"/>
    </source>
</evidence>
<dbReference type="EMBL" id="CAJZBQ010000013">
    <property type="protein sequence ID" value="CAG9314860.1"/>
    <property type="molecule type" value="Genomic_DNA"/>
</dbReference>
<keyword evidence="8" id="KW-0479">Metal-binding</keyword>
<dbReference type="InterPro" id="IPR011009">
    <property type="entry name" value="Kinase-like_dom_sf"/>
</dbReference>
<evidence type="ECO:0000256" key="1">
    <source>
        <dbReference type="ARBA" id="ARBA00001946"/>
    </source>
</evidence>
<evidence type="ECO:0000256" key="9">
    <source>
        <dbReference type="ARBA" id="ARBA00022741"/>
    </source>
</evidence>
<dbReference type="Gene3D" id="1.10.510.10">
    <property type="entry name" value="Transferase(Phosphotransferase) domain 1"/>
    <property type="match status" value="1"/>
</dbReference>
<keyword evidence="10" id="KW-0418">Kinase</keyword>
<evidence type="ECO:0000256" key="10">
    <source>
        <dbReference type="ARBA" id="ARBA00022777"/>
    </source>
</evidence>
<dbReference type="GO" id="GO:0004691">
    <property type="term" value="F:cAMP-dependent protein kinase activity"/>
    <property type="evidence" value="ECO:0007669"/>
    <property type="project" value="TreeGrafter"/>
</dbReference>
<dbReference type="PROSITE" id="PS51285">
    <property type="entry name" value="AGC_KINASE_CTER"/>
    <property type="match status" value="1"/>
</dbReference>
<comment type="caution">
    <text evidence="22">The sequence shown here is derived from an EMBL/GenBank/DDBJ whole genome shotgun (WGS) entry which is preliminary data.</text>
</comment>
<comment type="catalytic activity">
    <reaction evidence="15">
        <text>L-threonyl-[protein] + ATP = O-phospho-L-threonyl-[protein] + ADP + H(+)</text>
        <dbReference type="Rhea" id="RHEA:46608"/>
        <dbReference type="Rhea" id="RHEA-COMP:11060"/>
        <dbReference type="Rhea" id="RHEA-COMP:11605"/>
        <dbReference type="ChEBI" id="CHEBI:15378"/>
        <dbReference type="ChEBI" id="CHEBI:30013"/>
        <dbReference type="ChEBI" id="CHEBI:30616"/>
        <dbReference type="ChEBI" id="CHEBI:61977"/>
        <dbReference type="ChEBI" id="CHEBI:456216"/>
        <dbReference type="EC" id="2.7.11.12"/>
    </reaction>
</comment>
<dbReference type="Gene3D" id="2.60.120.10">
    <property type="entry name" value="Jelly Rolls"/>
    <property type="match status" value="4"/>
</dbReference>
<evidence type="ECO:0000256" key="17">
    <source>
        <dbReference type="PROSITE-ProRule" id="PRU10141"/>
    </source>
</evidence>
<feature type="domain" description="Cyclic nucleotide-binding" evidence="20">
    <location>
        <begin position="103"/>
        <end position="202"/>
    </location>
</feature>
<sequence>MRLYVMEPQQVIYSKGSPATHFFIISKGRCEVVEKGMQKTVLGKGGSFGEMALMQECERTNTVLSIEKVMLWGIDRYEFRNAIESINAQRYNENKQFIESVPIFQCLNKNQQETLLAALSHQEFDPGRKVVTEGEPGNLFYIIKDGLVNCTIKGKIVRQMSRGDYFGEQALLYNSVRTATIAVVTKATLLYIGRDDLARALGSHLQKIIYKNSQRIALESSSFLKSLTKAQEEDIISKMKCKSFQPNEVVIPRGAPKGKKLWILVKGSLIAEQSRKKVNVLECIGDEEFEAAPEGVFEENLRAEGNVDIEEIARQEFEACIGGQLNRVSSRNEILSIMRNVQLLKALPFKKLESLVNKVFVREFGDREVIFYENAPGDAFYIVKEGKVDIIKNNAVIRTIGQHDYFGERSIILKEKRTATVKANGIVQVWVLSKEDFLSLVNEGVRIMLLKRIELQDDKITLKDLHIVKLLGKGMFGNVFLAAHKTTRLPYALKTICRDKIKAYDLYSSLLLERHILLQTDHPLIMKLVKTFKDHERIYFLQEYVQGKDLFDVLRELGSMNDANSKFYISCMLAILEHMHERDIVYRDLKPENIMIDEEGYPKLIDFGTAKIIQGRTYTIVGTPHYMAPEVILGKGYGISADYWCLGVMAYEFVCGMMPFGDSDEEPYKIYEKILKNRLGFPPKINKSLKTLQIVEVLLDKNPAMRANTEIIKNHSYFKSVNWDNILSKQIKPPYIPRVPSISDEILPAMRSKQTLSAFISQEEARDSIDVPKRGKLPDPGWDDPF</sequence>
<dbReference type="GO" id="GO:0005524">
    <property type="term" value="F:ATP binding"/>
    <property type="evidence" value="ECO:0007669"/>
    <property type="project" value="UniProtKB-UniRule"/>
</dbReference>
<dbReference type="SUPFAM" id="SSF56112">
    <property type="entry name" value="Protein kinase-like (PK-like)"/>
    <property type="match status" value="1"/>
</dbReference>
<organism evidence="22 23">
    <name type="scientific">Blepharisma stoltei</name>
    <dbReference type="NCBI Taxonomy" id="1481888"/>
    <lineage>
        <taxon>Eukaryota</taxon>
        <taxon>Sar</taxon>
        <taxon>Alveolata</taxon>
        <taxon>Ciliophora</taxon>
        <taxon>Postciliodesmatophora</taxon>
        <taxon>Heterotrichea</taxon>
        <taxon>Heterotrichida</taxon>
        <taxon>Blepharismidae</taxon>
        <taxon>Blepharisma</taxon>
    </lineage>
</organism>
<evidence type="ECO:0000256" key="18">
    <source>
        <dbReference type="SAM" id="MobiDB-lite"/>
    </source>
</evidence>
<evidence type="ECO:0000313" key="22">
    <source>
        <dbReference type="EMBL" id="CAG9314860.1"/>
    </source>
</evidence>
<reference evidence="22" key="1">
    <citation type="submission" date="2021-09" db="EMBL/GenBank/DDBJ databases">
        <authorList>
            <consortium name="AG Swart"/>
            <person name="Singh M."/>
            <person name="Singh A."/>
            <person name="Seah K."/>
            <person name="Emmerich C."/>
        </authorList>
    </citation>
    <scope>NUCLEOTIDE SEQUENCE</scope>
    <source>
        <strain evidence="22">ATCC30299</strain>
    </source>
</reference>
<dbReference type="PROSITE" id="PS00889">
    <property type="entry name" value="CNMP_BINDING_2"/>
    <property type="match status" value="2"/>
</dbReference>
<dbReference type="FunFam" id="3.30.200.20:FF:000042">
    <property type="entry name" value="Aurora kinase A"/>
    <property type="match status" value="1"/>
</dbReference>
<comment type="similarity">
    <text evidence="2">Belongs to the protein kinase superfamily. AGC Ser/Thr protein kinase family. cGMP subfamily.</text>
</comment>
<evidence type="ECO:0000256" key="14">
    <source>
        <dbReference type="ARBA" id="ARBA00024113"/>
    </source>
</evidence>
<dbReference type="GO" id="GO:0004692">
    <property type="term" value="F:cGMP-dependent protein kinase activity"/>
    <property type="evidence" value="ECO:0007669"/>
    <property type="project" value="UniProtKB-EC"/>
</dbReference>
<proteinExistence type="inferred from homology"/>
<dbReference type="GO" id="GO:0030553">
    <property type="term" value="F:cGMP binding"/>
    <property type="evidence" value="ECO:0007669"/>
    <property type="project" value="UniProtKB-KW"/>
</dbReference>
<feature type="domain" description="Cyclic nucleotide-binding" evidence="20">
    <location>
        <begin position="1"/>
        <end position="100"/>
    </location>
</feature>
<evidence type="ECO:0000256" key="16">
    <source>
        <dbReference type="ARBA" id="ARBA00047462"/>
    </source>
</evidence>
<evidence type="ECO:0000256" key="2">
    <source>
        <dbReference type="ARBA" id="ARBA00006352"/>
    </source>
</evidence>
<dbReference type="AlphaFoldDB" id="A0AAU9ISY4"/>
<accession>A0AAU9ISY4</accession>
<evidence type="ECO:0000256" key="11">
    <source>
        <dbReference type="ARBA" id="ARBA00022840"/>
    </source>
</evidence>
<dbReference type="SUPFAM" id="SSF51206">
    <property type="entry name" value="cAMP-binding domain-like"/>
    <property type="match status" value="4"/>
</dbReference>
<dbReference type="InterPro" id="IPR008271">
    <property type="entry name" value="Ser/Thr_kinase_AS"/>
</dbReference>
<keyword evidence="7" id="KW-0808">Transferase</keyword>
<dbReference type="PANTHER" id="PTHR24353:SF37">
    <property type="entry name" value="CAMP-DEPENDENT PROTEIN KINASE CATALYTIC SUBUNIT PRKX"/>
    <property type="match status" value="1"/>
</dbReference>
<dbReference type="InterPro" id="IPR017441">
    <property type="entry name" value="Protein_kinase_ATP_BS"/>
</dbReference>
<evidence type="ECO:0000259" key="19">
    <source>
        <dbReference type="PROSITE" id="PS50011"/>
    </source>
</evidence>
<evidence type="ECO:0000313" key="23">
    <source>
        <dbReference type="Proteomes" id="UP001162131"/>
    </source>
</evidence>
<feature type="compositionally biased region" description="Basic and acidic residues" evidence="18">
    <location>
        <begin position="763"/>
        <end position="777"/>
    </location>
</feature>
<dbReference type="PROSITE" id="PS00107">
    <property type="entry name" value="PROTEIN_KINASE_ATP"/>
    <property type="match status" value="1"/>
</dbReference>
<evidence type="ECO:0000256" key="4">
    <source>
        <dbReference type="ARBA" id="ARBA00022490"/>
    </source>
</evidence>
<keyword evidence="12" id="KW-0460">Magnesium</keyword>
<keyword evidence="13" id="KW-0142">cGMP-binding</keyword>
<dbReference type="PROSITE" id="PS50042">
    <property type="entry name" value="CNMP_BINDING_3"/>
    <property type="match status" value="3"/>
</dbReference>
<keyword evidence="23" id="KW-1185">Reference proteome</keyword>
<dbReference type="PROSITE" id="PS50011">
    <property type="entry name" value="PROTEIN_KINASE_DOM"/>
    <property type="match status" value="1"/>
</dbReference>
<feature type="binding site" evidence="17">
    <location>
        <position position="494"/>
    </location>
    <ligand>
        <name>ATP</name>
        <dbReference type="ChEBI" id="CHEBI:30616"/>
    </ligand>
</feature>
<keyword evidence="11 17" id="KW-0067">ATP-binding</keyword>
<gene>
    <name evidence="22" type="ORF">BSTOLATCC_MIC12646</name>
</gene>
<dbReference type="InterPro" id="IPR014710">
    <property type="entry name" value="RmlC-like_jellyroll"/>
</dbReference>
<dbReference type="SMART" id="SM00220">
    <property type="entry name" value="S_TKc"/>
    <property type="match status" value="1"/>
</dbReference>
<keyword evidence="5" id="KW-0723">Serine/threonine-protein kinase</keyword>
<keyword evidence="9 17" id="KW-0547">Nucleotide-binding</keyword>
<dbReference type="Pfam" id="PF00027">
    <property type="entry name" value="cNMP_binding"/>
    <property type="match status" value="3"/>
</dbReference>
<evidence type="ECO:0000256" key="12">
    <source>
        <dbReference type="ARBA" id="ARBA00022842"/>
    </source>
</evidence>
<feature type="domain" description="AGC-kinase C-terminal" evidence="21">
    <location>
        <begin position="719"/>
        <end position="786"/>
    </location>
</feature>
<dbReference type="Pfam" id="PF00069">
    <property type="entry name" value="Pkinase"/>
    <property type="match status" value="1"/>
</dbReference>
<dbReference type="PANTHER" id="PTHR24353">
    <property type="entry name" value="CYCLIC NUCLEOTIDE-DEPENDENT PROTEIN KINASE"/>
    <property type="match status" value="1"/>
</dbReference>
<evidence type="ECO:0000256" key="3">
    <source>
        <dbReference type="ARBA" id="ARBA00012428"/>
    </source>
</evidence>
<evidence type="ECO:0000256" key="8">
    <source>
        <dbReference type="ARBA" id="ARBA00022723"/>
    </source>
</evidence>
<dbReference type="Gene3D" id="3.30.200.20">
    <property type="entry name" value="Phosphorylase Kinase, domain 1"/>
    <property type="match status" value="1"/>
</dbReference>
<evidence type="ECO:0000259" key="21">
    <source>
        <dbReference type="PROSITE" id="PS51285"/>
    </source>
</evidence>
<feature type="domain" description="Cyclic nucleotide-binding" evidence="20">
    <location>
        <begin position="343"/>
        <end position="441"/>
    </location>
</feature>
<comment type="catalytic activity">
    <reaction evidence="16">
        <text>L-seryl-[protein] + ATP = O-phospho-L-seryl-[protein] + ADP + H(+)</text>
        <dbReference type="Rhea" id="RHEA:17989"/>
        <dbReference type="Rhea" id="RHEA-COMP:9863"/>
        <dbReference type="Rhea" id="RHEA-COMP:11604"/>
        <dbReference type="ChEBI" id="CHEBI:15378"/>
        <dbReference type="ChEBI" id="CHEBI:29999"/>
        <dbReference type="ChEBI" id="CHEBI:30616"/>
        <dbReference type="ChEBI" id="CHEBI:83421"/>
        <dbReference type="ChEBI" id="CHEBI:456216"/>
        <dbReference type="EC" id="2.7.11.12"/>
    </reaction>
</comment>
<keyword evidence="6" id="KW-0140">cGMP</keyword>
<dbReference type="PROSITE" id="PS00108">
    <property type="entry name" value="PROTEIN_KINASE_ST"/>
    <property type="match status" value="1"/>
</dbReference>
<evidence type="ECO:0000256" key="6">
    <source>
        <dbReference type="ARBA" id="ARBA00022535"/>
    </source>
</evidence>
<protein>
    <recommendedName>
        <fullName evidence="14">cGMP-dependent protein kinase</fullName>
        <ecNumber evidence="3">2.7.11.12</ecNumber>
    </recommendedName>
</protein>
<evidence type="ECO:0000256" key="7">
    <source>
        <dbReference type="ARBA" id="ARBA00022679"/>
    </source>
</evidence>
<dbReference type="PROSITE" id="PS00888">
    <property type="entry name" value="CNMP_BINDING_1"/>
    <property type="match status" value="1"/>
</dbReference>
<dbReference type="InterPro" id="IPR000719">
    <property type="entry name" value="Prot_kinase_dom"/>
</dbReference>
<dbReference type="InterPro" id="IPR018490">
    <property type="entry name" value="cNMP-bd_dom_sf"/>
</dbReference>
<dbReference type="SMART" id="SM00100">
    <property type="entry name" value="cNMP"/>
    <property type="match status" value="3"/>
</dbReference>
<evidence type="ECO:0000256" key="5">
    <source>
        <dbReference type="ARBA" id="ARBA00022527"/>
    </source>
</evidence>
<dbReference type="InterPro" id="IPR000961">
    <property type="entry name" value="AGC-kinase_C"/>
</dbReference>
<keyword evidence="4" id="KW-0963">Cytoplasm</keyword>
<name>A0AAU9ISY4_9CILI</name>
<dbReference type="CDD" id="cd00038">
    <property type="entry name" value="CAP_ED"/>
    <property type="match status" value="3"/>
</dbReference>
<dbReference type="Proteomes" id="UP001162131">
    <property type="component" value="Unassembled WGS sequence"/>
</dbReference>
<comment type="cofactor">
    <cofactor evidence="1">
        <name>Mg(2+)</name>
        <dbReference type="ChEBI" id="CHEBI:18420"/>
    </cofactor>
</comment>
<dbReference type="GO" id="GO:0005952">
    <property type="term" value="C:cAMP-dependent protein kinase complex"/>
    <property type="evidence" value="ECO:0007669"/>
    <property type="project" value="TreeGrafter"/>
</dbReference>
<dbReference type="InterPro" id="IPR018488">
    <property type="entry name" value="cNMP-bd_CS"/>
</dbReference>